<reference evidence="5 6" key="1">
    <citation type="submission" date="2022-01" db="EMBL/GenBank/DDBJ databases">
        <title>Paraglaciecola sp. G1-23.</title>
        <authorList>
            <person name="Jin M.S."/>
            <person name="Han D.M."/>
            <person name="Kim H.M."/>
            <person name="Jeon C.O."/>
        </authorList>
    </citation>
    <scope>NUCLEOTIDE SEQUENCE [LARGE SCALE GENOMIC DNA]</scope>
    <source>
        <strain evidence="5 6">G1-23</strain>
    </source>
</reference>
<dbReference type="CDD" id="cd00397">
    <property type="entry name" value="DNA_BRE_C"/>
    <property type="match status" value="1"/>
</dbReference>
<feature type="region of interest" description="Disordered" evidence="3">
    <location>
        <begin position="1"/>
        <end position="22"/>
    </location>
</feature>
<dbReference type="InterPro" id="IPR011010">
    <property type="entry name" value="DNA_brk_join_enz"/>
</dbReference>
<dbReference type="PANTHER" id="PTHR32309:SF13">
    <property type="entry name" value="FERRIC ENTEROBACTIN TRANSPORT PROTEIN FEPE"/>
    <property type="match status" value="1"/>
</dbReference>
<dbReference type="PANTHER" id="PTHR32309">
    <property type="entry name" value="TYROSINE-PROTEIN KINASE"/>
    <property type="match status" value="1"/>
</dbReference>
<dbReference type="RefSeq" id="WP_235310756.1">
    <property type="nucleotide sequence ID" value="NZ_JAKGAS010000002.1"/>
</dbReference>
<feature type="compositionally biased region" description="Polar residues" evidence="3">
    <location>
        <begin position="13"/>
        <end position="22"/>
    </location>
</feature>
<keyword evidence="4" id="KW-0472">Membrane</keyword>
<gene>
    <name evidence="5" type="ORF">L0668_03830</name>
</gene>
<keyword evidence="1" id="KW-0233">DNA recombination</keyword>
<evidence type="ECO:0000256" key="3">
    <source>
        <dbReference type="SAM" id="MobiDB-lite"/>
    </source>
</evidence>
<comment type="caution">
    <text evidence="5">The sequence shown here is derived from an EMBL/GenBank/DDBJ whole genome shotgun (WGS) entry which is preliminary data.</text>
</comment>
<dbReference type="InterPro" id="IPR050445">
    <property type="entry name" value="Bact_polysacc_biosynth/exp"/>
</dbReference>
<evidence type="ECO:0000313" key="6">
    <source>
        <dbReference type="Proteomes" id="UP001521137"/>
    </source>
</evidence>
<accession>A0ABS9D2T2</accession>
<feature type="transmembrane region" description="Helical" evidence="4">
    <location>
        <begin position="37"/>
        <end position="55"/>
    </location>
</feature>
<keyword evidence="4" id="KW-1133">Transmembrane helix</keyword>
<dbReference type="EMBL" id="JAKGAS010000002">
    <property type="protein sequence ID" value="MCF2947223.1"/>
    <property type="molecule type" value="Genomic_DNA"/>
</dbReference>
<keyword evidence="6" id="KW-1185">Reference proteome</keyword>
<keyword evidence="2" id="KW-0175">Coiled coil</keyword>
<protein>
    <submittedName>
        <fullName evidence="5">Tyrosine-type recombinase/integrase</fullName>
    </submittedName>
</protein>
<organism evidence="5 6">
    <name type="scientific">Paraglaciecola algarum</name>
    <dbReference type="NCBI Taxonomy" id="3050085"/>
    <lineage>
        <taxon>Bacteria</taxon>
        <taxon>Pseudomonadati</taxon>
        <taxon>Pseudomonadota</taxon>
        <taxon>Gammaproteobacteria</taxon>
        <taxon>Alteromonadales</taxon>
        <taxon>Alteromonadaceae</taxon>
        <taxon>Paraglaciecola</taxon>
    </lineage>
</organism>
<dbReference type="Gene3D" id="1.10.443.10">
    <property type="entry name" value="Intergrase catalytic core"/>
    <property type="match status" value="1"/>
</dbReference>
<evidence type="ECO:0000313" key="5">
    <source>
        <dbReference type="EMBL" id="MCF2947223.1"/>
    </source>
</evidence>
<feature type="coiled-coil region" evidence="2">
    <location>
        <begin position="316"/>
        <end position="374"/>
    </location>
</feature>
<evidence type="ECO:0000256" key="2">
    <source>
        <dbReference type="SAM" id="Coils"/>
    </source>
</evidence>
<proteinExistence type="predicted"/>
<keyword evidence="4" id="KW-0812">Transmembrane</keyword>
<dbReference type="InterPro" id="IPR013762">
    <property type="entry name" value="Integrase-like_cat_sf"/>
</dbReference>
<evidence type="ECO:0000256" key="1">
    <source>
        <dbReference type="ARBA" id="ARBA00023172"/>
    </source>
</evidence>
<dbReference type="SUPFAM" id="SSF56349">
    <property type="entry name" value="DNA breaking-rejoining enzymes"/>
    <property type="match status" value="1"/>
</dbReference>
<sequence length="657" mass="74287">MSYNNKVDYIPNQPFNQSSTDNSEQDLKKLQAQKWRVLFGTFILISIISNIWNWTRPAVFESQAILHFAYPSQTELEFSELAQRKVETHQQRLMSNSVIQTTFQKLALDHSNLDDIQNNPQLLTATASGRLITLVSKHEEPELLEPVLSNWIEVYLDIVESEKQKNNSEELLTANTQLQALEVKINHKQEELRLFGELNDITSLERDENRVLNKIKALSASLDQAIAEQTAAQALLNSLNESVKKGQPIIREVDQGQINQTRQELQLLLSELSTLADKYTQAYLARDPSIVKKQQTVSVLEKSLAEQLSASQEYYLQDAARDLATAQDKVKQTQEQFVQQNKKAQIFNQKLQAYKVLSDDLVAIQEQAQNIRNQQVKQEVSQPFDAKISVLEKPNTPKFPSGPDYWFFTMVSLLIAATVSVIALLLFGYIVKQKQPMQTSTNYVVMPGHTVDNSLYQLPQQQTAKLAMQDPYMRLSASNQASSLITLSTEQAQSLYQVANQQAKVLIGLVYSGVAINELMSLLKSDFVESEAKLHIKGKSSRTLILSQSLSAQLTLFCEDKDGSEAIWSHIENEDDFNQMIVNVGHDAEFSFSEQLNLSVLRHSYISYLVDQGVRLNDVEQVVGRVSPSDLAQYRHIKRSGTSKSLAEIELQYPLTA</sequence>
<name>A0ABS9D2T2_9ALTE</name>
<feature type="transmembrane region" description="Helical" evidence="4">
    <location>
        <begin position="405"/>
        <end position="431"/>
    </location>
</feature>
<dbReference type="Proteomes" id="UP001521137">
    <property type="component" value="Unassembled WGS sequence"/>
</dbReference>
<evidence type="ECO:0000256" key="4">
    <source>
        <dbReference type="SAM" id="Phobius"/>
    </source>
</evidence>